<reference evidence="1" key="1">
    <citation type="journal article" date="2015" name="PLoS ONE">
        <title>A Comparative Analysis of the Venom Gland Transcriptomes of the Fishing Spiders Dolomedes mizhoanus and Dolomedes sulfurous.</title>
        <authorList>
            <person name="Xu X."/>
            <person name="Wang H."/>
            <person name="Zhang F."/>
            <person name="Hu Z."/>
            <person name="Liang S."/>
            <person name="Liu Z."/>
        </authorList>
    </citation>
    <scope>NUCLEOTIDE SEQUENCE</scope>
</reference>
<proteinExistence type="evidence at transcript level"/>
<name>A0A0P0D5C6_9ARAC</name>
<dbReference type="EMBL" id="KP777755">
    <property type="protein sequence ID" value="ALJ10897.1"/>
    <property type="molecule type" value="mRNA"/>
</dbReference>
<evidence type="ECO:0000313" key="1">
    <source>
        <dbReference type="EMBL" id="ALJ10897.1"/>
    </source>
</evidence>
<reference evidence="1" key="2">
    <citation type="submission" date="2015-02" db="EMBL/GenBank/DDBJ databases">
        <authorList>
            <person name="Chooi Y.-H."/>
        </authorList>
    </citation>
    <scope>NUCLEOTIDE SEQUENCE</scope>
</reference>
<sequence>MWARSRVDTWGTSSAAPLRIPISGIPVHKFSTKMLKELGLRYYTPDVHRAALRPCPFSWQRNLGLKVELSP</sequence>
<accession>A0A0P0D5C6</accession>
<dbReference type="AlphaFoldDB" id="A0A0P0D5C6"/>
<protein>
    <submittedName>
        <fullName evidence="1">Uncharacterized protein</fullName>
    </submittedName>
</protein>
<organism evidence="1">
    <name type="scientific">Dolomedes sulfureus</name>
    <dbReference type="NCBI Taxonomy" id="492288"/>
    <lineage>
        <taxon>Eukaryota</taxon>
        <taxon>Metazoa</taxon>
        <taxon>Ecdysozoa</taxon>
        <taxon>Arthropoda</taxon>
        <taxon>Chelicerata</taxon>
        <taxon>Arachnida</taxon>
        <taxon>Araneae</taxon>
        <taxon>Araneomorphae</taxon>
        <taxon>Entelegynae</taxon>
        <taxon>Lycosoidea</taxon>
        <taxon>Pisauridae</taxon>
        <taxon>Dolomedes</taxon>
    </lineage>
</organism>